<keyword evidence="3" id="KW-1185">Reference proteome</keyword>
<evidence type="ECO:0000259" key="1">
    <source>
        <dbReference type="Pfam" id="PF01507"/>
    </source>
</evidence>
<dbReference type="EMBL" id="CP145316">
    <property type="protein sequence ID" value="XAM18726.1"/>
    <property type="molecule type" value="Genomic_DNA"/>
</dbReference>
<dbReference type="InterPro" id="IPR050128">
    <property type="entry name" value="Sulfate_adenylyltrnsfr_sub2"/>
</dbReference>
<sequence length="262" mass="30887">MISANLSGGRDSSAMVVKWLENGNELDYIIFCDTGFEFPQMYEYIDKLDSYLQRNFNISITRIDSSKEIQKWAFEYPIQSGENKGRLRGIPKTIGKEYCTRETKVNPTKRFVCEKSSNKFRNTALIGYTYNEVENGRVSNLDYAVSRYPLHEWQMNEPEVDTFLKERSIHNPLYEKFSRTGCYFCPKQSMRSLYTLYRDYPTLYQVMKEWEIKAKELNCVNQTWKPNLTLDELESRIKNMGVVGEQLFTNKFENEETCFCGK</sequence>
<dbReference type="Proteomes" id="UP001434737">
    <property type="component" value="Chromosome"/>
</dbReference>
<protein>
    <submittedName>
        <fullName evidence="2">Phosphoadenosine phosphosulfate reductase family protein</fullName>
    </submittedName>
</protein>
<reference evidence="2 3" key="1">
    <citation type="submission" date="2024-02" db="EMBL/GenBank/DDBJ databases">
        <title>Genome and pathogenicity analysis of Helicobacter mastomyrinus isolated from mice.</title>
        <authorList>
            <person name="Zhu L."/>
        </authorList>
    </citation>
    <scope>NUCLEOTIDE SEQUENCE [LARGE SCALE GENOMIC DNA]</scope>
    <source>
        <strain evidence="2 3">Hm-17</strain>
    </source>
</reference>
<dbReference type="RefSeq" id="WP_343354006.1">
    <property type="nucleotide sequence ID" value="NZ_CP145316.1"/>
</dbReference>
<dbReference type="PANTHER" id="PTHR43196">
    <property type="entry name" value="SULFATE ADENYLYLTRANSFERASE SUBUNIT 2"/>
    <property type="match status" value="1"/>
</dbReference>
<proteinExistence type="predicted"/>
<dbReference type="Gene3D" id="3.40.50.620">
    <property type="entry name" value="HUPs"/>
    <property type="match status" value="1"/>
</dbReference>
<dbReference type="SUPFAM" id="SSF52402">
    <property type="entry name" value="Adenine nucleotide alpha hydrolases-like"/>
    <property type="match status" value="1"/>
</dbReference>
<accession>A0ABZ3F9K1</accession>
<gene>
    <name evidence="2" type="ORF">V3I05_03330</name>
</gene>
<dbReference type="PANTHER" id="PTHR43196:SF2">
    <property type="entry name" value="PHOSPHOADENOSINE PHOSPHOSULFATE REDUCTASE"/>
    <property type="match status" value="1"/>
</dbReference>
<organism evidence="2 3">
    <name type="scientific">Helicobacter mastomyrinus</name>
    <dbReference type="NCBI Taxonomy" id="287948"/>
    <lineage>
        <taxon>Bacteria</taxon>
        <taxon>Pseudomonadati</taxon>
        <taxon>Campylobacterota</taxon>
        <taxon>Epsilonproteobacteria</taxon>
        <taxon>Campylobacterales</taxon>
        <taxon>Helicobacteraceae</taxon>
        <taxon>Helicobacter</taxon>
    </lineage>
</organism>
<dbReference type="Pfam" id="PF01507">
    <property type="entry name" value="PAPS_reduct"/>
    <property type="match status" value="1"/>
</dbReference>
<dbReference type="InterPro" id="IPR002500">
    <property type="entry name" value="PAPS_reduct_dom"/>
</dbReference>
<evidence type="ECO:0000313" key="2">
    <source>
        <dbReference type="EMBL" id="XAM18726.1"/>
    </source>
</evidence>
<evidence type="ECO:0000313" key="3">
    <source>
        <dbReference type="Proteomes" id="UP001434737"/>
    </source>
</evidence>
<name>A0ABZ3F9K1_9HELI</name>
<feature type="domain" description="Phosphoadenosine phosphosulphate reductase" evidence="1">
    <location>
        <begin position="5"/>
        <end position="187"/>
    </location>
</feature>
<dbReference type="InterPro" id="IPR014729">
    <property type="entry name" value="Rossmann-like_a/b/a_fold"/>
</dbReference>